<dbReference type="InterPro" id="IPR001114">
    <property type="entry name" value="Adenylosuccinate_synthetase"/>
</dbReference>
<dbReference type="EMBL" id="LR797252">
    <property type="protein sequence ID" value="CAB4196953.1"/>
    <property type="molecule type" value="Genomic_DNA"/>
</dbReference>
<organism evidence="7">
    <name type="scientific">uncultured Caudovirales phage</name>
    <dbReference type="NCBI Taxonomy" id="2100421"/>
    <lineage>
        <taxon>Viruses</taxon>
        <taxon>Duplodnaviria</taxon>
        <taxon>Heunggongvirae</taxon>
        <taxon>Uroviricota</taxon>
        <taxon>Caudoviricetes</taxon>
        <taxon>Peduoviridae</taxon>
        <taxon>Maltschvirus</taxon>
        <taxon>Maltschvirus maltsch</taxon>
    </lineage>
</organism>
<dbReference type="GO" id="GO:0046040">
    <property type="term" value="P:IMP metabolic process"/>
    <property type="evidence" value="ECO:0007669"/>
    <property type="project" value="TreeGrafter"/>
</dbReference>
<name>A0A6J5RHS5_9CAUD</name>
<keyword evidence="4" id="KW-0658">Purine biosynthesis</keyword>
<dbReference type="CDD" id="cd03108">
    <property type="entry name" value="AdSS"/>
    <property type="match status" value="1"/>
</dbReference>
<reference evidence="7" key="1">
    <citation type="submission" date="2020-05" db="EMBL/GenBank/DDBJ databases">
        <authorList>
            <person name="Chiriac C."/>
            <person name="Salcher M."/>
            <person name="Ghai R."/>
            <person name="Kavagutti S V."/>
        </authorList>
    </citation>
    <scope>NUCLEOTIDE SEQUENCE</scope>
</reference>
<dbReference type="PANTHER" id="PTHR11846">
    <property type="entry name" value="ADENYLOSUCCINATE SYNTHETASE"/>
    <property type="match status" value="1"/>
</dbReference>
<dbReference type="Gene3D" id="3.40.440.10">
    <property type="entry name" value="Adenylosuccinate Synthetase, subunit A, domain 1"/>
    <property type="match status" value="2"/>
</dbReference>
<dbReference type="HAMAP" id="MF_00011">
    <property type="entry name" value="Adenylosucc_synth"/>
    <property type="match status" value="1"/>
</dbReference>
<dbReference type="SMART" id="SM00788">
    <property type="entry name" value="Adenylsucc_synt"/>
    <property type="match status" value="1"/>
</dbReference>
<dbReference type="PANTHER" id="PTHR11846:SF0">
    <property type="entry name" value="ADENYLOSUCCINATE SYNTHETASE"/>
    <property type="match status" value="1"/>
</dbReference>
<evidence type="ECO:0000256" key="3">
    <source>
        <dbReference type="ARBA" id="ARBA00022741"/>
    </source>
</evidence>
<keyword evidence="5" id="KW-0460">Magnesium</keyword>
<dbReference type="GO" id="GO:0046872">
    <property type="term" value="F:metal ion binding"/>
    <property type="evidence" value="ECO:0007669"/>
    <property type="project" value="UniProtKB-KW"/>
</dbReference>
<dbReference type="Gene3D" id="3.90.170.10">
    <property type="entry name" value="Adenylosuccinate Synthetase, subunit A, domain 3"/>
    <property type="match status" value="1"/>
</dbReference>
<evidence type="ECO:0000256" key="2">
    <source>
        <dbReference type="ARBA" id="ARBA00022723"/>
    </source>
</evidence>
<proteinExistence type="inferred from homology"/>
<evidence type="ECO:0000256" key="5">
    <source>
        <dbReference type="ARBA" id="ARBA00022842"/>
    </source>
</evidence>
<keyword evidence="1" id="KW-0436">Ligase</keyword>
<gene>
    <name evidence="7" type="ORF">UFOVP1290_473</name>
</gene>
<evidence type="ECO:0000256" key="4">
    <source>
        <dbReference type="ARBA" id="ARBA00022755"/>
    </source>
</evidence>
<dbReference type="PROSITE" id="PS00513">
    <property type="entry name" value="ADENYLOSUCCIN_SYN_2"/>
    <property type="match status" value="1"/>
</dbReference>
<protein>
    <submittedName>
        <fullName evidence="7">Adenylosuccinate synthetase</fullName>
    </submittedName>
</protein>
<dbReference type="InterPro" id="IPR042111">
    <property type="entry name" value="Adenylosuccinate_synth_dom3"/>
</dbReference>
<dbReference type="InterPro" id="IPR027417">
    <property type="entry name" value="P-loop_NTPase"/>
</dbReference>
<dbReference type="Pfam" id="PF00709">
    <property type="entry name" value="Adenylsucc_synt"/>
    <property type="match status" value="2"/>
</dbReference>
<evidence type="ECO:0000313" key="7">
    <source>
        <dbReference type="EMBL" id="CAB4196953.1"/>
    </source>
</evidence>
<keyword evidence="6" id="KW-0342">GTP-binding</keyword>
<dbReference type="InterPro" id="IPR033128">
    <property type="entry name" value="Adenylosuccin_syn_Lys_AS"/>
</dbReference>
<dbReference type="SUPFAM" id="SSF52540">
    <property type="entry name" value="P-loop containing nucleoside triphosphate hydrolases"/>
    <property type="match status" value="1"/>
</dbReference>
<dbReference type="GO" id="GO:0004019">
    <property type="term" value="F:adenylosuccinate synthase activity"/>
    <property type="evidence" value="ECO:0007669"/>
    <property type="project" value="InterPro"/>
</dbReference>
<sequence>MTNIAIIGAAFGDEGKGSIVHHFSPNYDWVVRYSGGANAGHTIYRDRVKYVHNLLPSFDWRHSKTKAFLASGMVIDLEKLRDEVSELALKTLEIAPGACKNIYVDPDAFLVLPEHKEEDKLTNGHIGSTNRGIGPAYKDKVARKSIRIRDVMNSSDIKYKSEKELIDSLIGLGVNFKSILELRRQMMVSSILFEGAQGVMLDLNHGTYPYVSCGDSTVAGIYACGFHFAKLDKVYGVAKCYSTRVGEGPFPTEIHGDESESLRKRGNEYGATTGRPRRVGWIDLPALDYACKKGGITNLIITKFDILNSIGKVPVCIAYDKDPMCSNDFFDTKPQFISVDGWNDASKFYQVSSFIQKIECATGCKVDYYSCGISPKDIIKC</sequence>
<accession>A0A6J5RHS5</accession>
<keyword evidence="3" id="KW-0547">Nucleotide-binding</keyword>
<evidence type="ECO:0000256" key="1">
    <source>
        <dbReference type="ARBA" id="ARBA00022598"/>
    </source>
</evidence>
<dbReference type="GO" id="GO:0044208">
    <property type="term" value="P:'de novo' AMP biosynthetic process"/>
    <property type="evidence" value="ECO:0007669"/>
    <property type="project" value="TreeGrafter"/>
</dbReference>
<keyword evidence="2" id="KW-0479">Metal-binding</keyword>
<evidence type="ECO:0000256" key="6">
    <source>
        <dbReference type="ARBA" id="ARBA00023134"/>
    </source>
</evidence>
<dbReference type="GO" id="GO:0005525">
    <property type="term" value="F:GTP binding"/>
    <property type="evidence" value="ECO:0007669"/>
    <property type="project" value="UniProtKB-KW"/>
</dbReference>
<dbReference type="InterPro" id="IPR042109">
    <property type="entry name" value="Adenylosuccinate_synth_dom1"/>
</dbReference>